<dbReference type="RefSeq" id="WP_155886077.1">
    <property type="nucleotide sequence ID" value="NZ_AUBJ02000001.1"/>
</dbReference>
<dbReference type="Gene3D" id="1.20.1740.10">
    <property type="entry name" value="Amino acid/polyamine transporter I"/>
    <property type="match status" value="1"/>
</dbReference>
<feature type="transmembrane region" description="Helical" evidence="2">
    <location>
        <begin position="25"/>
        <end position="50"/>
    </location>
</feature>
<protein>
    <submittedName>
        <fullName evidence="3">Basic amino acid/polyamine antiporter, APA family</fullName>
    </submittedName>
</protein>
<dbReference type="Proteomes" id="UP000791080">
    <property type="component" value="Unassembled WGS sequence"/>
</dbReference>
<feature type="transmembrane region" description="Helical" evidence="2">
    <location>
        <begin position="249"/>
        <end position="269"/>
    </location>
</feature>
<feature type="transmembrane region" description="Helical" evidence="2">
    <location>
        <begin position="407"/>
        <end position="438"/>
    </location>
</feature>
<keyword evidence="4" id="KW-1185">Reference proteome</keyword>
<gene>
    <name evidence="3" type="ORF">G443_002185</name>
</gene>
<organism evidence="3 4">
    <name type="scientific">Actinoalloteichus caeruleus DSM 43889</name>
    <dbReference type="NCBI Taxonomy" id="1120930"/>
    <lineage>
        <taxon>Bacteria</taxon>
        <taxon>Bacillati</taxon>
        <taxon>Actinomycetota</taxon>
        <taxon>Actinomycetes</taxon>
        <taxon>Pseudonocardiales</taxon>
        <taxon>Pseudonocardiaceae</taxon>
        <taxon>Actinoalloteichus</taxon>
        <taxon>Actinoalloteichus cyanogriseus</taxon>
    </lineage>
</organism>
<comment type="caution">
    <text evidence="3">The sequence shown here is derived from an EMBL/GenBank/DDBJ whole genome shotgun (WGS) entry which is preliminary data.</text>
</comment>
<keyword evidence="2" id="KW-1133">Transmembrane helix</keyword>
<sequence>MDREARGGGAVDAGTRSRRRSGRRWGSPGVVADLVAASVGAGALLGVASLAGAAGWWALAGLPVAFLVALCCASSALVMRASVAHSSGDYLSTRDQLGEVPSRLGNVAFLVGYGLAGAAVAGAAGRYVWPERPLIASAGLVVAALSGVAARLERPRGVRWGLPLFVVGVLGLVVAAAVGVDPVASGSATVVGRDYDSLLGGVAGAAGLWFFAIAGFDRVVPSTERRDDGPSGPEDEGSVLGGGMPGRGAVALGLGVVGLVQAAVLAGALHQLGADRLALAPAPLLDLLVASDATPLSRLVRLAAALAALAVLVPVLRRLRDGVRVLAIERDLPLVLAGRGRGGAARPPELAVAVLVLPPLLVLDPAISMAVAACLLLVHYAFVNAAARVLMADERNWPMRLACTGMFGSVILALSLPVVALVTSGLVLLGGSAVLALWARWRHRSP</sequence>
<evidence type="ECO:0000313" key="4">
    <source>
        <dbReference type="Proteomes" id="UP000791080"/>
    </source>
</evidence>
<evidence type="ECO:0000313" key="3">
    <source>
        <dbReference type="EMBL" id="MCP2331915.1"/>
    </source>
</evidence>
<keyword evidence="2" id="KW-0472">Membrane</keyword>
<feature type="transmembrane region" description="Helical" evidence="2">
    <location>
        <begin position="366"/>
        <end position="387"/>
    </location>
</feature>
<accession>A0ABT1JHD3</accession>
<name>A0ABT1JHD3_ACTCY</name>
<feature type="transmembrane region" description="Helical" evidence="2">
    <location>
        <begin position="299"/>
        <end position="316"/>
    </location>
</feature>
<feature type="transmembrane region" description="Helical" evidence="2">
    <location>
        <begin position="198"/>
        <end position="216"/>
    </location>
</feature>
<keyword evidence="2" id="KW-0812">Transmembrane</keyword>
<evidence type="ECO:0000256" key="2">
    <source>
        <dbReference type="SAM" id="Phobius"/>
    </source>
</evidence>
<feature type="transmembrane region" description="Helical" evidence="2">
    <location>
        <begin position="56"/>
        <end position="83"/>
    </location>
</feature>
<feature type="transmembrane region" description="Helical" evidence="2">
    <location>
        <begin position="104"/>
        <end position="128"/>
    </location>
</feature>
<reference evidence="3 4" key="2">
    <citation type="submission" date="2022-06" db="EMBL/GenBank/DDBJ databases">
        <title>Genomic Encyclopedia of Type Strains, Phase I: the one thousand microbial genomes (KMG-I) project.</title>
        <authorList>
            <person name="Kyrpides N."/>
        </authorList>
    </citation>
    <scope>NUCLEOTIDE SEQUENCE [LARGE SCALE GENOMIC DNA]</scope>
    <source>
        <strain evidence="3 4">DSM 43889</strain>
    </source>
</reference>
<dbReference type="EMBL" id="AUBJ02000001">
    <property type="protein sequence ID" value="MCP2331915.1"/>
    <property type="molecule type" value="Genomic_DNA"/>
</dbReference>
<evidence type="ECO:0000256" key="1">
    <source>
        <dbReference type="SAM" id="MobiDB-lite"/>
    </source>
</evidence>
<feature type="region of interest" description="Disordered" evidence="1">
    <location>
        <begin position="222"/>
        <end position="241"/>
    </location>
</feature>
<feature type="transmembrane region" description="Helical" evidence="2">
    <location>
        <begin position="134"/>
        <end position="153"/>
    </location>
</feature>
<proteinExistence type="predicted"/>
<feature type="transmembrane region" description="Helical" evidence="2">
    <location>
        <begin position="160"/>
        <end position="178"/>
    </location>
</feature>
<reference evidence="3 4" key="1">
    <citation type="submission" date="2013-07" db="EMBL/GenBank/DDBJ databases">
        <authorList>
            <consortium name="DOE Joint Genome Institute"/>
            <person name="Reeve W."/>
            <person name="Huntemann M."/>
            <person name="Han J."/>
            <person name="Chen A."/>
            <person name="Kyrpides N."/>
            <person name="Mavromatis K."/>
            <person name="Markowitz V."/>
            <person name="Palaniappan K."/>
            <person name="Ivanova N."/>
            <person name="Schaumberg A."/>
            <person name="Pati A."/>
            <person name="Liolios K."/>
            <person name="Nordberg H.P."/>
            <person name="Cantor M.N."/>
            <person name="Hua S.X."/>
            <person name="Woyke T."/>
        </authorList>
    </citation>
    <scope>NUCLEOTIDE SEQUENCE [LARGE SCALE GENOMIC DNA]</scope>
    <source>
        <strain evidence="3 4">DSM 43889</strain>
    </source>
</reference>
<feature type="region of interest" description="Disordered" evidence="1">
    <location>
        <begin position="1"/>
        <end position="25"/>
    </location>
</feature>